<reference evidence="2 3" key="1">
    <citation type="journal article" date="2019" name="Environ. Microbiol.">
        <title>At the nexus of three kingdoms: the genome of the mycorrhizal fungus Gigaspora margarita provides insights into plant, endobacterial and fungal interactions.</title>
        <authorList>
            <person name="Venice F."/>
            <person name="Ghignone S."/>
            <person name="Salvioli di Fossalunga A."/>
            <person name="Amselem J."/>
            <person name="Novero M."/>
            <person name="Xianan X."/>
            <person name="Sedzielewska Toro K."/>
            <person name="Morin E."/>
            <person name="Lipzen A."/>
            <person name="Grigoriev I.V."/>
            <person name="Henrissat B."/>
            <person name="Martin F.M."/>
            <person name="Bonfante P."/>
        </authorList>
    </citation>
    <scope>NUCLEOTIDE SEQUENCE [LARGE SCALE GENOMIC DNA]</scope>
    <source>
        <strain evidence="2 3">BEG34</strain>
    </source>
</reference>
<keyword evidence="1" id="KW-1133">Transmembrane helix</keyword>
<evidence type="ECO:0000256" key="1">
    <source>
        <dbReference type="SAM" id="Phobius"/>
    </source>
</evidence>
<keyword evidence="1" id="KW-0472">Membrane</keyword>
<dbReference type="AlphaFoldDB" id="A0A8H4B1I8"/>
<dbReference type="OrthoDB" id="2391236at2759"/>
<name>A0A8H4B1I8_GIGMA</name>
<evidence type="ECO:0000313" key="2">
    <source>
        <dbReference type="EMBL" id="KAF0552626.1"/>
    </source>
</evidence>
<keyword evidence="1" id="KW-0812">Transmembrane</keyword>
<evidence type="ECO:0000313" key="3">
    <source>
        <dbReference type="Proteomes" id="UP000439903"/>
    </source>
</evidence>
<gene>
    <name evidence="2" type="ORF">F8M41_021482</name>
</gene>
<feature type="transmembrane region" description="Helical" evidence="1">
    <location>
        <begin position="30"/>
        <end position="48"/>
    </location>
</feature>
<comment type="caution">
    <text evidence="2">The sequence shown here is derived from an EMBL/GenBank/DDBJ whole genome shotgun (WGS) entry which is preliminary data.</text>
</comment>
<accession>A0A8H4B1I8</accession>
<dbReference type="EMBL" id="WTPW01000064">
    <property type="protein sequence ID" value="KAF0552626.1"/>
    <property type="molecule type" value="Genomic_DNA"/>
</dbReference>
<proteinExistence type="predicted"/>
<organism evidence="2 3">
    <name type="scientific">Gigaspora margarita</name>
    <dbReference type="NCBI Taxonomy" id="4874"/>
    <lineage>
        <taxon>Eukaryota</taxon>
        <taxon>Fungi</taxon>
        <taxon>Fungi incertae sedis</taxon>
        <taxon>Mucoromycota</taxon>
        <taxon>Glomeromycotina</taxon>
        <taxon>Glomeromycetes</taxon>
        <taxon>Diversisporales</taxon>
        <taxon>Gigasporaceae</taxon>
        <taxon>Gigaspora</taxon>
    </lineage>
</organism>
<protein>
    <submittedName>
        <fullName evidence="2">Uncharacterized protein</fullName>
    </submittedName>
</protein>
<sequence>MSNSQPFKGVSNNHEKVKFTNKKKMILSRVYVYSFFLFLVIFVFIPSIESACSCCGKEKHNIRTCGLKNNCPLHVNKIIWKEVKDGLTVSQNGYEGKISTYDCYFEIKTKAKKIKQGDTLKPSCNCAIKGDEQCHGIAKSLGGPGNCVNCMSCSKKMNSQMKSIESRVKSEGGHYIVTCNNKMNTETITQIFKPYAGDPTTTIIIRSPTIHSEL</sequence>
<keyword evidence="3" id="KW-1185">Reference proteome</keyword>
<dbReference type="Proteomes" id="UP000439903">
    <property type="component" value="Unassembled WGS sequence"/>
</dbReference>